<dbReference type="Proteomes" id="UP000322634">
    <property type="component" value="Unassembled WGS sequence"/>
</dbReference>
<dbReference type="SUPFAM" id="SSF53474">
    <property type="entry name" value="alpha/beta-Hydrolases"/>
    <property type="match status" value="1"/>
</dbReference>
<proteinExistence type="predicted"/>
<reference evidence="1 2" key="1">
    <citation type="submission" date="2019-08" db="EMBL/GenBank/DDBJ databases">
        <title>Actinomadura sp. nov. CYP1-5 isolated from mountain soil.</title>
        <authorList>
            <person name="Songsumanus A."/>
            <person name="Kuncharoen N."/>
            <person name="Kudo T."/>
            <person name="Yuki M."/>
            <person name="Igarashi Y."/>
            <person name="Tanasupawat S."/>
        </authorList>
    </citation>
    <scope>NUCLEOTIDE SEQUENCE [LARGE SCALE GENOMIC DNA]</scope>
    <source>
        <strain evidence="1 2">GKU157</strain>
    </source>
</reference>
<dbReference type="OrthoDB" id="63519at2"/>
<sequence>MGDSGGGGAVPEEMLREVAVPVLVLDGGDSPAWMRDIAARTAELLPAGTHRTLPGQTHDVAPDALAPVLSEFLTT</sequence>
<evidence type="ECO:0000313" key="2">
    <source>
        <dbReference type="Proteomes" id="UP000322634"/>
    </source>
</evidence>
<comment type="caution">
    <text evidence="1">The sequence shown here is derived from an EMBL/GenBank/DDBJ whole genome shotgun (WGS) entry which is preliminary data.</text>
</comment>
<keyword evidence="2" id="KW-1185">Reference proteome</keyword>
<dbReference type="RefSeq" id="WP_148349174.1">
    <property type="nucleotide sequence ID" value="NZ_JBHSBF010000023.1"/>
</dbReference>
<dbReference type="InterPro" id="IPR029058">
    <property type="entry name" value="AB_hydrolase_fold"/>
</dbReference>
<dbReference type="EMBL" id="VSFF01000003">
    <property type="protein sequence ID" value="TYC16622.1"/>
    <property type="molecule type" value="Genomic_DNA"/>
</dbReference>
<protein>
    <recommendedName>
        <fullName evidence="3">Alpha/beta hydrolase</fullName>
    </recommendedName>
</protein>
<evidence type="ECO:0008006" key="3">
    <source>
        <dbReference type="Google" id="ProtNLM"/>
    </source>
</evidence>
<dbReference type="Gene3D" id="3.40.50.1820">
    <property type="entry name" value="alpha/beta hydrolase"/>
    <property type="match status" value="1"/>
</dbReference>
<evidence type="ECO:0000313" key="1">
    <source>
        <dbReference type="EMBL" id="TYC16622.1"/>
    </source>
</evidence>
<organism evidence="1 2">
    <name type="scientific">Actinomadura syzygii</name>
    <dbReference type="NCBI Taxonomy" id="1427538"/>
    <lineage>
        <taxon>Bacteria</taxon>
        <taxon>Bacillati</taxon>
        <taxon>Actinomycetota</taxon>
        <taxon>Actinomycetes</taxon>
        <taxon>Streptosporangiales</taxon>
        <taxon>Thermomonosporaceae</taxon>
        <taxon>Actinomadura</taxon>
    </lineage>
</organism>
<gene>
    <name evidence="1" type="ORF">FXF65_08580</name>
</gene>
<accession>A0A5D0UG39</accession>
<name>A0A5D0UG39_9ACTN</name>
<dbReference type="AlphaFoldDB" id="A0A5D0UG39"/>